<keyword evidence="2" id="KW-0472">Membrane</keyword>
<feature type="transmembrane region" description="Helical" evidence="2">
    <location>
        <begin position="219"/>
        <end position="238"/>
    </location>
</feature>
<dbReference type="AlphaFoldDB" id="A0A0D3J8X6"/>
<dbReference type="EnsemblProtists" id="EOD19961">
    <property type="protein sequence ID" value="EOD19961"/>
    <property type="gene ID" value="EMIHUDRAFT_435934"/>
</dbReference>
<reference evidence="4" key="1">
    <citation type="journal article" date="2013" name="Nature">
        <title>Pan genome of the phytoplankton Emiliania underpins its global distribution.</title>
        <authorList>
            <person name="Read B.A."/>
            <person name="Kegel J."/>
            <person name="Klute M.J."/>
            <person name="Kuo A."/>
            <person name="Lefebvre S.C."/>
            <person name="Maumus F."/>
            <person name="Mayer C."/>
            <person name="Miller J."/>
            <person name="Monier A."/>
            <person name="Salamov A."/>
            <person name="Young J."/>
            <person name="Aguilar M."/>
            <person name="Claverie J.M."/>
            <person name="Frickenhaus S."/>
            <person name="Gonzalez K."/>
            <person name="Herman E.K."/>
            <person name="Lin Y.C."/>
            <person name="Napier J."/>
            <person name="Ogata H."/>
            <person name="Sarno A.F."/>
            <person name="Shmutz J."/>
            <person name="Schroeder D."/>
            <person name="de Vargas C."/>
            <person name="Verret F."/>
            <person name="von Dassow P."/>
            <person name="Valentin K."/>
            <person name="Van de Peer Y."/>
            <person name="Wheeler G."/>
            <person name="Dacks J.B."/>
            <person name="Delwiche C.F."/>
            <person name="Dyhrman S.T."/>
            <person name="Glockner G."/>
            <person name="John U."/>
            <person name="Richards T."/>
            <person name="Worden A.Z."/>
            <person name="Zhang X."/>
            <person name="Grigoriev I.V."/>
            <person name="Allen A.E."/>
            <person name="Bidle K."/>
            <person name="Borodovsky M."/>
            <person name="Bowler C."/>
            <person name="Brownlee C."/>
            <person name="Cock J.M."/>
            <person name="Elias M."/>
            <person name="Gladyshev V.N."/>
            <person name="Groth M."/>
            <person name="Guda C."/>
            <person name="Hadaegh A."/>
            <person name="Iglesias-Rodriguez M.D."/>
            <person name="Jenkins J."/>
            <person name="Jones B.M."/>
            <person name="Lawson T."/>
            <person name="Leese F."/>
            <person name="Lindquist E."/>
            <person name="Lobanov A."/>
            <person name="Lomsadze A."/>
            <person name="Malik S.B."/>
            <person name="Marsh M.E."/>
            <person name="Mackinder L."/>
            <person name="Mock T."/>
            <person name="Mueller-Roeber B."/>
            <person name="Pagarete A."/>
            <person name="Parker M."/>
            <person name="Probert I."/>
            <person name="Quesneville H."/>
            <person name="Raines C."/>
            <person name="Rensing S.A."/>
            <person name="Riano-Pachon D.M."/>
            <person name="Richier S."/>
            <person name="Rokitta S."/>
            <person name="Shiraiwa Y."/>
            <person name="Soanes D.M."/>
            <person name="van der Giezen M."/>
            <person name="Wahlund T.M."/>
            <person name="Williams B."/>
            <person name="Wilson W."/>
            <person name="Wolfe G."/>
            <person name="Wurch L.L."/>
        </authorList>
    </citation>
    <scope>NUCLEOTIDE SEQUENCE</scope>
</reference>
<dbReference type="Proteomes" id="UP000013827">
    <property type="component" value="Unassembled WGS sequence"/>
</dbReference>
<dbReference type="PaxDb" id="2903-EOD19961"/>
<keyword evidence="2" id="KW-0812">Transmembrane</keyword>
<evidence type="ECO:0000313" key="3">
    <source>
        <dbReference type="EnsemblProtists" id="EOD19961"/>
    </source>
</evidence>
<evidence type="ECO:0000256" key="2">
    <source>
        <dbReference type="SAM" id="Phobius"/>
    </source>
</evidence>
<organism evidence="3 4">
    <name type="scientific">Emiliania huxleyi (strain CCMP1516)</name>
    <dbReference type="NCBI Taxonomy" id="280463"/>
    <lineage>
        <taxon>Eukaryota</taxon>
        <taxon>Haptista</taxon>
        <taxon>Haptophyta</taxon>
        <taxon>Prymnesiophyceae</taxon>
        <taxon>Isochrysidales</taxon>
        <taxon>Noelaerhabdaceae</taxon>
        <taxon>Emiliania</taxon>
    </lineage>
</organism>
<dbReference type="KEGG" id="ehx:EMIHUDRAFT_435934"/>
<name>A0A0D3J8X6_EMIH1</name>
<keyword evidence="4" id="KW-1185">Reference proteome</keyword>
<dbReference type="GeneID" id="17265459"/>
<feature type="compositionally biased region" description="Basic residues" evidence="1">
    <location>
        <begin position="112"/>
        <end position="133"/>
    </location>
</feature>
<keyword evidence="2" id="KW-1133">Transmembrane helix</keyword>
<proteinExistence type="predicted"/>
<accession>A0A0D3J8X6</accession>
<evidence type="ECO:0000256" key="1">
    <source>
        <dbReference type="SAM" id="MobiDB-lite"/>
    </source>
</evidence>
<evidence type="ECO:0000313" key="4">
    <source>
        <dbReference type="Proteomes" id="UP000013827"/>
    </source>
</evidence>
<dbReference type="RefSeq" id="XP_005772390.1">
    <property type="nucleotide sequence ID" value="XM_005772333.1"/>
</dbReference>
<dbReference type="HOGENOM" id="CLU_1139769_0_0_1"/>
<reference evidence="3" key="2">
    <citation type="submission" date="2024-10" db="UniProtKB">
        <authorList>
            <consortium name="EnsemblProtists"/>
        </authorList>
    </citation>
    <scope>IDENTIFICATION</scope>
</reference>
<feature type="region of interest" description="Disordered" evidence="1">
    <location>
        <begin position="106"/>
        <end position="138"/>
    </location>
</feature>
<sequence length="244" mass="26279">MDAPPILSARLRSRFHCRAQPDARRGEAPRGFRTVQSRCAKGHDPGANVQVWDAHASTLPPRLGSLTGGDQSGRLPHVLLLCNGADIAGHRRQLLGHGQGPGLPRRQLCWRGHGRTGRAGRGRARPMRGRALRARRETSVPAEGARGHLWGAPALSAGQCCTRDGCSPRILLLTHGAVVWHRHVDSSSPRFEVAGDASSQPVSFRLSLSAAESSEACSLAVAPVWTAMLLAMLLGMLCSRQTRW</sequence>
<protein>
    <submittedName>
        <fullName evidence="3">Uncharacterized protein</fullName>
    </submittedName>
</protein>